<organism evidence="1 2">
    <name type="scientific">Caballeronia glebae</name>
    <dbReference type="NCBI Taxonomy" id="1777143"/>
    <lineage>
        <taxon>Bacteria</taxon>
        <taxon>Pseudomonadati</taxon>
        <taxon>Pseudomonadota</taxon>
        <taxon>Betaproteobacteria</taxon>
        <taxon>Burkholderiales</taxon>
        <taxon>Burkholderiaceae</taxon>
        <taxon>Caballeronia</taxon>
    </lineage>
</organism>
<comment type="caution">
    <text evidence="1">The sequence shown here is derived from an EMBL/GenBank/DDBJ whole genome shotgun (WGS) entry which is preliminary data.</text>
</comment>
<dbReference type="AlphaFoldDB" id="A0A158D4F1"/>
<dbReference type="EMBL" id="FCOJ02000069">
    <property type="protein sequence ID" value="SAK89220.1"/>
    <property type="molecule type" value="Genomic_DNA"/>
</dbReference>
<accession>A0A158D4F1</accession>
<name>A0A158D4F1_9BURK</name>
<evidence type="ECO:0000313" key="1">
    <source>
        <dbReference type="EMBL" id="SAK89220.1"/>
    </source>
</evidence>
<dbReference type="STRING" id="1777143.AWB82_06241"/>
<sequence>MREIYRTFAAGLARDRAIDALITYMNWRSGRATLERYDHYFRDIEHADLQNTLHATIDRTLRARKPNFDLPSSPIAPRSVPDIVADPHWQFLQHLGGANDELPP</sequence>
<dbReference type="Proteomes" id="UP000054596">
    <property type="component" value="Unassembled WGS sequence"/>
</dbReference>
<gene>
    <name evidence="1" type="ORF">AWB82_06241</name>
</gene>
<reference evidence="1" key="1">
    <citation type="submission" date="2016-01" db="EMBL/GenBank/DDBJ databases">
        <authorList>
            <person name="Peeters C."/>
        </authorList>
    </citation>
    <scope>NUCLEOTIDE SEQUENCE [LARGE SCALE GENOMIC DNA]</scope>
    <source>
        <strain evidence="1">LMG 29325</strain>
    </source>
</reference>
<evidence type="ECO:0000313" key="2">
    <source>
        <dbReference type="Proteomes" id="UP000054596"/>
    </source>
</evidence>
<keyword evidence="2" id="KW-1185">Reference proteome</keyword>
<proteinExistence type="predicted"/>
<protein>
    <submittedName>
        <fullName evidence="1">Uncharacterized protein</fullName>
    </submittedName>
</protein>